<proteinExistence type="predicted"/>
<feature type="region of interest" description="Disordered" evidence="1">
    <location>
        <begin position="1"/>
        <end position="25"/>
    </location>
</feature>
<reference evidence="2 3" key="1">
    <citation type="submission" date="2019-05" db="EMBL/GenBank/DDBJ databases">
        <title>Another draft genome of Portunus trituberculatus and its Hox gene families provides insights of decapod evolution.</title>
        <authorList>
            <person name="Jeong J.-H."/>
            <person name="Song I."/>
            <person name="Kim S."/>
            <person name="Choi T."/>
            <person name="Kim D."/>
            <person name="Ryu S."/>
            <person name="Kim W."/>
        </authorList>
    </citation>
    <scope>NUCLEOTIDE SEQUENCE [LARGE SCALE GENOMIC DNA]</scope>
    <source>
        <tissue evidence="2">Muscle</tissue>
    </source>
</reference>
<accession>A0A5B7H9D3</accession>
<evidence type="ECO:0000256" key="1">
    <source>
        <dbReference type="SAM" id="MobiDB-lite"/>
    </source>
</evidence>
<dbReference type="Proteomes" id="UP000324222">
    <property type="component" value="Unassembled WGS sequence"/>
</dbReference>
<evidence type="ECO:0000313" key="3">
    <source>
        <dbReference type="Proteomes" id="UP000324222"/>
    </source>
</evidence>
<evidence type="ECO:0000313" key="2">
    <source>
        <dbReference type="EMBL" id="MPC65897.1"/>
    </source>
</evidence>
<gene>
    <name evidence="2" type="ORF">E2C01_060035</name>
</gene>
<keyword evidence="3" id="KW-1185">Reference proteome</keyword>
<dbReference type="EMBL" id="VSRR010023988">
    <property type="protein sequence ID" value="MPC65897.1"/>
    <property type="molecule type" value="Genomic_DNA"/>
</dbReference>
<protein>
    <submittedName>
        <fullName evidence="2">Uncharacterized protein</fullName>
    </submittedName>
</protein>
<name>A0A5B7H9D3_PORTR</name>
<dbReference type="AlphaFoldDB" id="A0A5B7H9D3"/>
<organism evidence="2 3">
    <name type="scientific">Portunus trituberculatus</name>
    <name type="common">Swimming crab</name>
    <name type="synonym">Neptunus trituberculatus</name>
    <dbReference type="NCBI Taxonomy" id="210409"/>
    <lineage>
        <taxon>Eukaryota</taxon>
        <taxon>Metazoa</taxon>
        <taxon>Ecdysozoa</taxon>
        <taxon>Arthropoda</taxon>
        <taxon>Crustacea</taxon>
        <taxon>Multicrustacea</taxon>
        <taxon>Malacostraca</taxon>
        <taxon>Eumalacostraca</taxon>
        <taxon>Eucarida</taxon>
        <taxon>Decapoda</taxon>
        <taxon>Pleocyemata</taxon>
        <taxon>Brachyura</taxon>
        <taxon>Eubrachyura</taxon>
        <taxon>Portunoidea</taxon>
        <taxon>Portunidae</taxon>
        <taxon>Portuninae</taxon>
        <taxon>Portunus</taxon>
    </lineage>
</organism>
<feature type="compositionally biased region" description="Basic and acidic residues" evidence="1">
    <location>
        <begin position="1"/>
        <end position="10"/>
    </location>
</feature>
<comment type="caution">
    <text evidence="2">The sequence shown here is derived from an EMBL/GenBank/DDBJ whole genome shotgun (WGS) entry which is preliminary data.</text>
</comment>
<sequence length="68" mass="7455">MFSSTDEARDGSTGQRTGPSVKVVQQDPQCLRLKFDDGELPSDIRLGWVTDGLRCSQQGMGEGVDPWL</sequence>